<feature type="non-terminal residue" evidence="2">
    <location>
        <position position="1"/>
    </location>
</feature>
<dbReference type="EMBL" id="JYDP01000117">
    <property type="protein sequence ID" value="KRZ06533.1"/>
    <property type="molecule type" value="Genomic_DNA"/>
</dbReference>
<dbReference type="AlphaFoldDB" id="A0A0V1H901"/>
<comment type="caution">
    <text evidence="2">The sequence shown here is derived from an EMBL/GenBank/DDBJ whole genome shotgun (WGS) entry which is preliminary data.</text>
</comment>
<dbReference type="OrthoDB" id="7444419at2759"/>
<keyword evidence="1" id="KW-0472">Membrane</keyword>
<evidence type="ECO:0000313" key="2">
    <source>
        <dbReference type="EMBL" id="KRZ06533.1"/>
    </source>
</evidence>
<name>A0A0V1H901_9BILA</name>
<reference evidence="2 3" key="1">
    <citation type="submission" date="2015-01" db="EMBL/GenBank/DDBJ databases">
        <title>Evolution of Trichinella species and genotypes.</title>
        <authorList>
            <person name="Korhonen P.K."/>
            <person name="Edoardo P."/>
            <person name="Giuseppe L.R."/>
            <person name="Gasser R.B."/>
        </authorList>
    </citation>
    <scope>NUCLEOTIDE SEQUENCE [LARGE SCALE GENOMIC DNA]</scope>
    <source>
        <strain evidence="2">ISS1029</strain>
    </source>
</reference>
<dbReference type="Pfam" id="PF03564">
    <property type="entry name" value="DUF1759"/>
    <property type="match status" value="1"/>
</dbReference>
<sequence>LRYITQMGGNALHRLICIAMKCIAMKLLHLRSCLSGPALKAIEGVTVCAENYSEIVQTLKNRFHWLQDVVESHVLSVVGLKACADDGDAGLTRPDNELNRHFLELKALVKNENSGLSGFQTLLRITRKKLRSGTVTEWKAFVKDKKDDEITPRSSNESYSDEEEAEILEIREYCFTTAAVRVESGEECSMCGGDHSTDDCPRFLRQPLPERWQCVRRLHLCFVWQRKRYYEESCPKRKPGQARNARRIRARKKGRQEAMVTERGNLLEIFSSSLRTFRTNDDDYWLILIYLTVSFNVNFLLQKGYLKWNSKPSNSFSFGLAFEFNGLRSRVI</sequence>
<keyword evidence="1" id="KW-1133">Transmembrane helix</keyword>
<gene>
    <name evidence="2" type="ORF">T11_17771</name>
</gene>
<accession>A0A0V1H901</accession>
<dbReference type="InterPro" id="IPR005312">
    <property type="entry name" value="DUF1759"/>
</dbReference>
<evidence type="ECO:0000256" key="1">
    <source>
        <dbReference type="SAM" id="Phobius"/>
    </source>
</evidence>
<dbReference type="Proteomes" id="UP000055024">
    <property type="component" value="Unassembled WGS sequence"/>
</dbReference>
<organism evidence="2 3">
    <name type="scientific">Trichinella zimbabwensis</name>
    <dbReference type="NCBI Taxonomy" id="268475"/>
    <lineage>
        <taxon>Eukaryota</taxon>
        <taxon>Metazoa</taxon>
        <taxon>Ecdysozoa</taxon>
        <taxon>Nematoda</taxon>
        <taxon>Enoplea</taxon>
        <taxon>Dorylaimia</taxon>
        <taxon>Trichinellida</taxon>
        <taxon>Trichinellidae</taxon>
        <taxon>Trichinella</taxon>
    </lineage>
</organism>
<keyword evidence="3" id="KW-1185">Reference proteome</keyword>
<keyword evidence="1" id="KW-0812">Transmembrane</keyword>
<evidence type="ECO:0000313" key="3">
    <source>
        <dbReference type="Proteomes" id="UP000055024"/>
    </source>
</evidence>
<protein>
    <submittedName>
        <fullName evidence="2">Uncharacterized protein</fullName>
    </submittedName>
</protein>
<feature type="transmembrane region" description="Helical" evidence="1">
    <location>
        <begin position="284"/>
        <end position="301"/>
    </location>
</feature>
<proteinExistence type="predicted"/>